<name>F9XKR1_ZYMTI</name>
<dbReference type="GeneID" id="13398031"/>
<feature type="compositionally biased region" description="Low complexity" evidence="1">
    <location>
        <begin position="155"/>
        <end position="166"/>
    </location>
</feature>
<dbReference type="OrthoDB" id="10556887at2759"/>
<accession>F9XKR1</accession>
<keyword evidence="3" id="KW-1185">Reference proteome</keyword>
<gene>
    <name evidence="2" type="ORF">MYCGRDRAFT_105930</name>
</gene>
<dbReference type="AlphaFoldDB" id="F9XKR1"/>
<protein>
    <submittedName>
        <fullName evidence="2">Uncharacterized protein</fullName>
    </submittedName>
</protein>
<proteinExistence type="predicted"/>
<dbReference type="RefSeq" id="XP_003848861.1">
    <property type="nucleotide sequence ID" value="XM_003848813.1"/>
</dbReference>
<feature type="region of interest" description="Disordered" evidence="1">
    <location>
        <begin position="134"/>
        <end position="188"/>
    </location>
</feature>
<feature type="compositionally biased region" description="Low complexity" evidence="1">
    <location>
        <begin position="137"/>
        <end position="148"/>
    </location>
</feature>
<feature type="compositionally biased region" description="Low complexity" evidence="1">
    <location>
        <begin position="11"/>
        <end position="26"/>
    </location>
</feature>
<feature type="compositionally biased region" description="Polar residues" evidence="1">
    <location>
        <begin position="27"/>
        <end position="49"/>
    </location>
</feature>
<dbReference type="eggNOG" id="ENOG502RN9S">
    <property type="taxonomic scope" value="Eukaryota"/>
</dbReference>
<reference evidence="2 3" key="1">
    <citation type="journal article" date="2011" name="PLoS Genet.">
        <title>Finished genome of the fungal wheat pathogen Mycosphaerella graminicola reveals dispensome structure, chromosome plasticity, and stealth pathogenesis.</title>
        <authorList>
            <person name="Goodwin S.B."/>
            <person name="Ben M'barek S."/>
            <person name="Dhillon B."/>
            <person name="Wittenberg A.H.J."/>
            <person name="Crane C.F."/>
            <person name="Hane J.K."/>
            <person name="Foster A.J."/>
            <person name="Van der Lee T.A.J."/>
            <person name="Grimwood J."/>
            <person name="Aerts A."/>
            <person name="Antoniw J."/>
            <person name="Bailey A."/>
            <person name="Bluhm B."/>
            <person name="Bowler J."/>
            <person name="Bristow J."/>
            <person name="van der Burgt A."/>
            <person name="Canto-Canche B."/>
            <person name="Churchill A.C.L."/>
            <person name="Conde-Ferraez L."/>
            <person name="Cools H.J."/>
            <person name="Coutinho P.M."/>
            <person name="Csukai M."/>
            <person name="Dehal P."/>
            <person name="De Wit P."/>
            <person name="Donzelli B."/>
            <person name="van de Geest H.C."/>
            <person name="van Ham R.C.H.J."/>
            <person name="Hammond-Kosack K.E."/>
            <person name="Henrissat B."/>
            <person name="Kilian A."/>
            <person name="Kobayashi A.K."/>
            <person name="Koopmann E."/>
            <person name="Kourmpetis Y."/>
            <person name="Kuzniar A."/>
            <person name="Lindquist E."/>
            <person name="Lombard V."/>
            <person name="Maliepaard C."/>
            <person name="Martins N."/>
            <person name="Mehrabi R."/>
            <person name="Nap J.P.H."/>
            <person name="Ponomarenko A."/>
            <person name="Rudd J.J."/>
            <person name="Salamov A."/>
            <person name="Schmutz J."/>
            <person name="Schouten H.J."/>
            <person name="Shapiro H."/>
            <person name="Stergiopoulos I."/>
            <person name="Torriani S.F.F."/>
            <person name="Tu H."/>
            <person name="de Vries R.P."/>
            <person name="Waalwijk C."/>
            <person name="Ware S.B."/>
            <person name="Wiebenga A."/>
            <person name="Zwiers L.-H."/>
            <person name="Oliver R.P."/>
            <person name="Grigoriev I.V."/>
            <person name="Kema G.H.J."/>
        </authorList>
    </citation>
    <scope>NUCLEOTIDE SEQUENCE [LARGE SCALE GENOMIC DNA]</scope>
    <source>
        <strain evidence="3">CBS 115943 / IPO323</strain>
    </source>
</reference>
<evidence type="ECO:0000313" key="3">
    <source>
        <dbReference type="Proteomes" id="UP000008062"/>
    </source>
</evidence>
<dbReference type="HOGENOM" id="CLU_1442149_0_0_1"/>
<dbReference type="KEGG" id="ztr:MYCGRDRAFT_105930"/>
<evidence type="ECO:0000256" key="1">
    <source>
        <dbReference type="SAM" id="MobiDB-lite"/>
    </source>
</evidence>
<dbReference type="Proteomes" id="UP000008062">
    <property type="component" value="Chromosome 10"/>
</dbReference>
<dbReference type="InParanoid" id="F9XKR1"/>
<feature type="region of interest" description="Disordered" evidence="1">
    <location>
        <begin position="1"/>
        <end position="54"/>
    </location>
</feature>
<organism evidence="2 3">
    <name type="scientific">Zymoseptoria tritici (strain CBS 115943 / IPO323)</name>
    <name type="common">Speckled leaf blotch fungus</name>
    <name type="synonym">Septoria tritici</name>
    <dbReference type="NCBI Taxonomy" id="336722"/>
    <lineage>
        <taxon>Eukaryota</taxon>
        <taxon>Fungi</taxon>
        <taxon>Dikarya</taxon>
        <taxon>Ascomycota</taxon>
        <taxon>Pezizomycotina</taxon>
        <taxon>Dothideomycetes</taxon>
        <taxon>Dothideomycetidae</taxon>
        <taxon>Mycosphaerellales</taxon>
        <taxon>Mycosphaerellaceae</taxon>
        <taxon>Zymoseptoria</taxon>
    </lineage>
</organism>
<evidence type="ECO:0000313" key="2">
    <source>
        <dbReference type="EMBL" id="EGP83837.1"/>
    </source>
</evidence>
<dbReference type="STRING" id="336722.F9XKR1"/>
<dbReference type="EMBL" id="CM001205">
    <property type="protein sequence ID" value="EGP83837.1"/>
    <property type="molecule type" value="Genomic_DNA"/>
</dbReference>
<feature type="region of interest" description="Disordered" evidence="1">
    <location>
        <begin position="86"/>
        <end position="115"/>
    </location>
</feature>
<sequence length="188" mass="21291">MWTGPPPAADAAYRQQAQSQPASQRYVQVSHQTPQEFQRQIQGLPSTASREGAHARMLREQGYQAYSPSTGFPRNSFGQTYDTAKMWHSPQAPTPSPLSDPNTPGYAHSRGQTPNNMTHWNAMARPDMSYMVTQRAPQQHYQPQQYQQQPPPPQQQYQQQLPQQQQAPGAGYGPMLPQMGGHETWRYN</sequence>